<dbReference type="KEGG" id="pbh:AAW51_4459"/>
<evidence type="ECO:0000313" key="2">
    <source>
        <dbReference type="EMBL" id="AKJ31150.1"/>
    </source>
</evidence>
<keyword evidence="3" id="KW-1185">Reference proteome</keyword>
<feature type="region of interest" description="Disordered" evidence="1">
    <location>
        <begin position="41"/>
        <end position="81"/>
    </location>
</feature>
<organism evidence="2 3">
    <name type="scientific">Caldimonas brevitalea</name>
    <dbReference type="NCBI Taxonomy" id="413882"/>
    <lineage>
        <taxon>Bacteria</taxon>
        <taxon>Pseudomonadati</taxon>
        <taxon>Pseudomonadota</taxon>
        <taxon>Betaproteobacteria</taxon>
        <taxon>Burkholderiales</taxon>
        <taxon>Sphaerotilaceae</taxon>
        <taxon>Caldimonas</taxon>
    </lineage>
</organism>
<name>A0A0G3BX89_9BURK</name>
<accession>A0A0G3BX89</accession>
<reference evidence="2 3" key="1">
    <citation type="submission" date="2015-05" db="EMBL/GenBank/DDBJ databases">
        <authorList>
            <person name="Tang B."/>
            <person name="Yu Y."/>
        </authorList>
    </citation>
    <scope>NUCLEOTIDE SEQUENCE [LARGE SCALE GENOMIC DNA]</scope>
    <source>
        <strain evidence="2 3">DSM 7029</strain>
    </source>
</reference>
<feature type="compositionally biased region" description="Basic and acidic residues" evidence="1">
    <location>
        <begin position="41"/>
        <end position="50"/>
    </location>
</feature>
<evidence type="ECO:0000313" key="3">
    <source>
        <dbReference type="Proteomes" id="UP000035352"/>
    </source>
</evidence>
<dbReference type="AlphaFoldDB" id="A0A0G3BX89"/>
<gene>
    <name evidence="2" type="ORF">AAW51_4459</name>
</gene>
<proteinExistence type="predicted"/>
<evidence type="ECO:0000256" key="1">
    <source>
        <dbReference type="SAM" id="MobiDB-lite"/>
    </source>
</evidence>
<protein>
    <submittedName>
        <fullName evidence="2">Uncharacterized protein</fullName>
    </submittedName>
</protein>
<dbReference type="Proteomes" id="UP000035352">
    <property type="component" value="Chromosome"/>
</dbReference>
<dbReference type="EMBL" id="CP011371">
    <property type="protein sequence ID" value="AKJ31150.1"/>
    <property type="molecule type" value="Genomic_DNA"/>
</dbReference>
<sequence>MRQPVVLRQDDHRFILAHALCLEFGVVGMAEEKGGVERAALHPQSQRDRGVGVQDQLHLGTPAGEDLSDTRQHRGAQRLQSADPELAAHRLGMGSHRGFRLAAQVE</sequence>